<dbReference type="InterPro" id="IPR030678">
    <property type="entry name" value="Peptide/Ni-bd"/>
</dbReference>
<comment type="subcellular location">
    <subcellularLocation>
        <location evidence="1">Cell envelope</location>
    </subcellularLocation>
</comment>
<dbReference type="GO" id="GO:0030313">
    <property type="term" value="C:cell envelope"/>
    <property type="evidence" value="ECO:0007669"/>
    <property type="project" value="UniProtKB-SubCell"/>
</dbReference>
<dbReference type="InterPro" id="IPR039424">
    <property type="entry name" value="SBP_5"/>
</dbReference>
<dbReference type="GO" id="GO:1904680">
    <property type="term" value="F:peptide transmembrane transporter activity"/>
    <property type="evidence" value="ECO:0007669"/>
    <property type="project" value="TreeGrafter"/>
</dbReference>
<keyword evidence="3" id="KW-0813">Transport</keyword>
<keyword evidence="4 5" id="KW-0732">Signal</keyword>
<dbReference type="Gene3D" id="3.40.190.10">
    <property type="entry name" value="Periplasmic binding protein-like II"/>
    <property type="match status" value="1"/>
</dbReference>
<evidence type="ECO:0000259" key="6">
    <source>
        <dbReference type="Pfam" id="PF00496"/>
    </source>
</evidence>
<dbReference type="PANTHER" id="PTHR30290:SF10">
    <property type="entry name" value="PERIPLASMIC OLIGOPEPTIDE-BINDING PROTEIN-RELATED"/>
    <property type="match status" value="1"/>
</dbReference>
<protein>
    <submittedName>
        <fullName evidence="7">Peptide ABC transporter substrate-binding protein</fullName>
    </submittedName>
</protein>
<evidence type="ECO:0000313" key="7">
    <source>
        <dbReference type="EMBL" id="MBT9811070.1"/>
    </source>
</evidence>
<sequence length="567" mass="62569">MRKGRKVLALLAMAAITAGALAGCGSGAAADTGSSASVNGSSAAGTETAEAAEGGHVLNIAKLAALQACDPHKVNDPMSNELLTAVFDGLYTLDENGALDPLMAESYEISEDGLTYTFHLREAYWSNGEPVTANDFAFSWKRLVDPATAAKNSNEAVAVGIKNAKAIVDGEMDPEQLGVTVIDDKTLQVELEAIVPYFLKTLVRPAFLPINQAYFESAGEDYGMKPEATIYNGPYTWTYWDYATNIRATKNPDYWNADNIDINQLNWQIVTDSQTGALMFENGELDFVEISGALINNYAGSPAFTKALEVHMWYIYPNFENEVLANVNIRRALATSINKDAIAKTVLNNGSQAANYLVGYNLCFAPDEKTQMRDTNGDHFLAYDMEAAKQSWQKGLEELGKDSVTLRLMYYNNNDASIAQAEYIASQWQQTLPGLKIELYSYPSSSALTYAQSGDFDLFLFRWGPDYKDPMAFLELLGRKNEHNYGRYDGKEFNDIIDAASTAEMLKNPQARWDSLAEAEKILLDEDVAVFPTVQNGLAMLINPKVHGLEVRNTSLTWNYRFVTMDD</sequence>
<accession>A0AA41FGR6</accession>
<dbReference type="Pfam" id="PF00496">
    <property type="entry name" value="SBP_bac_5"/>
    <property type="match status" value="1"/>
</dbReference>
<dbReference type="PANTHER" id="PTHR30290">
    <property type="entry name" value="PERIPLASMIC BINDING COMPONENT OF ABC TRANSPORTER"/>
    <property type="match status" value="1"/>
</dbReference>
<dbReference type="GO" id="GO:0015833">
    <property type="term" value="P:peptide transport"/>
    <property type="evidence" value="ECO:0007669"/>
    <property type="project" value="TreeGrafter"/>
</dbReference>
<dbReference type="SUPFAM" id="SSF53850">
    <property type="entry name" value="Periplasmic binding protein-like II"/>
    <property type="match status" value="1"/>
</dbReference>
<evidence type="ECO:0000313" key="8">
    <source>
        <dbReference type="Proteomes" id="UP000708338"/>
    </source>
</evidence>
<feature type="domain" description="Solute-binding protein family 5" evidence="6">
    <location>
        <begin position="100"/>
        <end position="481"/>
    </location>
</feature>
<dbReference type="RefSeq" id="WP_007862278.1">
    <property type="nucleotide sequence ID" value="NZ_CABJDD010000008.1"/>
</dbReference>
<name>A0AA41FGR6_9FIRM</name>
<evidence type="ECO:0000256" key="4">
    <source>
        <dbReference type="ARBA" id="ARBA00022729"/>
    </source>
</evidence>
<dbReference type="PIRSF" id="PIRSF002741">
    <property type="entry name" value="MppA"/>
    <property type="match status" value="1"/>
</dbReference>
<gene>
    <name evidence="7" type="ORF">GPL26_15705</name>
</gene>
<dbReference type="Proteomes" id="UP000708338">
    <property type="component" value="Unassembled WGS sequence"/>
</dbReference>
<dbReference type="InterPro" id="IPR000914">
    <property type="entry name" value="SBP_5_dom"/>
</dbReference>
<comment type="similarity">
    <text evidence="2">Belongs to the bacterial solute-binding protein 5 family.</text>
</comment>
<dbReference type="Gene3D" id="3.10.105.10">
    <property type="entry name" value="Dipeptide-binding Protein, Domain 3"/>
    <property type="match status" value="1"/>
</dbReference>
<reference evidence="7" key="1">
    <citation type="journal article" date="2021" name="Gut Microbes">
        <title>A synthetic consortium of 100 gut commensals modulates the composition and function in a colon model of the microbiome of elderly subjects.</title>
        <authorList>
            <person name="Perez M."/>
            <person name="Ntemiri A."/>
            <person name="Tan H."/>
            <person name="Harris H.M.B."/>
            <person name="Roager H.M."/>
            <person name="Ribiere C."/>
            <person name="O'Toole P.W."/>
        </authorList>
    </citation>
    <scope>NUCLEOTIDE SEQUENCE</scope>
    <source>
        <strain evidence="7">MCC335</strain>
    </source>
</reference>
<dbReference type="CDD" id="cd08504">
    <property type="entry name" value="PBP2_OppA"/>
    <property type="match status" value="1"/>
</dbReference>
<evidence type="ECO:0000256" key="3">
    <source>
        <dbReference type="ARBA" id="ARBA00022448"/>
    </source>
</evidence>
<dbReference type="GO" id="GO:0042597">
    <property type="term" value="C:periplasmic space"/>
    <property type="evidence" value="ECO:0007669"/>
    <property type="project" value="UniProtKB-ARBA"/>
</dbReference>
<proteinExistence type="inferred from homology"/>
<evidence type="ECO:0000256" key="2">
    <source>
        <dbReference type="ARBA" id="ARBA00005695"/>
    </source>
</evidence>
<organism evidence="7 8">
    <name type="scientific">Enterocloster citroniae</name>
    <dbReference type="NCBI Taxonomy" id="358743"/>
    <lineage>
        <taxon>Bacteria</taxon>
        <taxon>Bacillati</taxon>
        <taxon>Bacillota</taxon>
        <taxon>Clostridia</taxon>
        <taxon>Lachnospirales</taxon>
        <taxon>Lachnospiraceae</taxon>
        <taxon>Enterocloster</taxon>
    </lineage>
</organism>
<dbReference type="Gene3D" id="3.90.76.10">
    <property type="entry name" value="Dipeptide-binding Protein, Domain 1"/>
    <property type="match status" value="1"/>
</dbReference>
<evidence type="ECO:0000256" key="1">
    <source>
        <dbReference type="ARBA" id="ARBA00004196"/>
    </source>
</evidence>
<evidence type="ECO:0000256" key="5">
    <source>
        <dbReference type="SAM" id="SignalP"/>
    </source>
</evidence>
<dbReference type="PROSITE" id="PS51257">
    <property type="entry name" value="PROKAR_LIPOPROTEIN"/>
    <property type="match status" value="1"/>
</dbReference>
<dbReference type="EMBL" id="WQPS01000017">
    <property type="protein sequence ID" value="MBT9811070.1"/>
    <property type="molecule type" value="Genomic_DNA"/>
</dbReference>
<dbReference type="GO" id="GO:0043190">
    <property type="term" value="C:ATP-binding cassette (ABC) transporter complex"/>
    <property type="evidence" value="ECO:0007669"/>
    <property type="project" value="InterPro"/>
</dbReference>
<dbReference type="FunFam" id="3.90.76.10:FF:000001">
    <property type="entry name" value="Oligopeptide ABC transporter substrate-binding protein"/>
    <property type="match status" value="1"/>
</dbReference>
<feature type="signal peptide" evidence="5">
    <location>
        <begin position="1"/>
        <end position="22"/>
    </location>
</feature>
<feature type="chain" id="PRO_5041327021" evidence="5">
    <location>
        <begin position="23"/>
        <end position="567"/>
    </location>
</feature>
<comment type="caution">
    <text evidence="7">The sequence shown here is derived from an EMBL/GenBank/DDBJ whole genome shotgun (WGS) entry which is preliminary data.</text>
</comment>
<dbReference type="AlphaFoldDB" id="A0AA41FGR6"/>